<dbReference type="CDD" id="cd03768">
    <property type="entry name" value="SR_ResInv"/>
    <property type="match status" value="1"/>
</dbReference>
<evidence type="ECO:0000313" key="2">
    <source>
        <dbReference type="EMBL" id="QJA75180.1"/>
    </source>
</evidence>
<dbReference type="SMART" id="SM00857">
    <property type="entry name" value="Resolvase"/>
    <property type="match status" value="1"/>
</dbReference>
<dbReference type="EMBL" id="MT142146">
    <property type="protein sequence ID" value="QJA75180.1"/>
    <property type="molecule type" value="Genomic_DNA"/>
</dbReference>
<dbReference type="Gene3D" id="3.40.50.1390">
    <property type="entry name" value="Resolvase, N-terminal catalytic domain"/>
    <property type="match status" value="1"/>
</dbReference>
<dbReference type="InterPro" id="IPR036162">
    <property type="entry name" value="Resolvase-like_N_sf"/>
</dbReference>
<feature type="domain" description="Resolvase/invertase-type recombinase catalytic" evidence="1">
    <location>
        <begin position="1"/>
        <end position="136"/>
    </location>
</feature>
<gene>
    <name evidence="2" type="ORF">MM415A01860_0002</name>
</gene>
<dbReference type="Pfam" id="PF02796">
    <property type="entry name" value="HTH_7"/>
    <property type="match status" value="1"/>
</dbReference>
<name>A0A6M3JYR6_9ZZZZ</name>
<evidence type="ECO:0000259" key="1">
    <source>
        <dbReference type="PROSITE" id="PS51736"/>
    </source>
</evidence>
<accession>A0A6M3JYR6</accession>
<dbReference type="InterPro" id="IPR050639">
    <property type="entry name" value="SSR_resolvase"/>
</dbReference>
<dbReference type="InterPro" id="IPR006120">
    <property type="entry name" value="Resolvase_HTH_dom"/>
</dbReference>
<dbReference type="PANTHER" id="PTHR30461">
    <property type="entry name" value="DNA-INVERTASE FROM LAMBDOID PROPHAGE"/>
    <property type="match status" value="1"/>
</dbReference>
<dbReference type="SUPFAM" id="SSF53041">
    <property type="entry name" value="Resolvase-like"/>
    <property type="match status" value="1"/>
</dbReference>
<sequence>MKIGYARTSTSDQVAGIEKQVSDLNAYGCDLVIAEHVSAVAGERPEFDRALAMLRAGDSLVVTTMSRLCRATKDLGHIQERLEAVGAGLEILDLKLDTGTAIGRMTLTIIASVAQMERELMKERQSVGIAKAKEQGKYKGRKPTAQAKAAEVLRLKASGALTNDEIATLTGIGVASVYRILKAAEPVSA</sequence>
<dbReference type="GO" id="GO:0003677">
    <property type="term" value="F:DNA binding"/>
    <property type="evidence" value="ECO:0007669"/>
    <property type="project" value="InterPro"/>
</dbReference>
<dbReference type="GO" id="GO:0000150">
    <property type="term" value="F:DNA strand exchange activity"/>
    <property type="evidence" value="ECO:0007669"/>
    <property type="project" value="InterPro"/>
</dbReference>
<dbReference type="PANTHER" id="PTHR30461:SF26">
    <property type="entry name" value="RESOLVASE HOMOLOG YNEB"/>
    <property type="match status" value="1"/>
</dbReference>
<protein>
    <submittedName>
        <fullName evidence="2">Putative resolvase domain containing protein</fullName>
    </submittedName>
</protein>
<reference evidence="2" key="1">
    <citation type="submission" date="2020-03" db="EMBL/GenBank/DDBJ databases">
        <title>The deep terrestrial virosphere.</title>
        <authorList>
            <person name="Holmfeldt K."/>
            <person name="Nilsson E."/>
            <person name="Simone D."/>
            <person name="Lopez-Fernandez M."/>
            <person name="Wu X."/>
            <person name="de Brujin I."/>
            <person name="Lundin D."/>
            <person name="Andersson A."/>
            <person name="Bertilsson S."/>
            <person name="Dopson M."/>
        </authorList>
    </citation>
    <scope>NUCLEOTIDE SEQUENCE</scope>
    <source>
        <strain evidence="2">MM415A01860</strain>
    </source>
</reference>
<organism evidence="2">
    <name type="scientific">viral metagenome</name>
    <dbReference type="NCBI Taxonomy" id="1070528"/>
    <lineage>
        <taxon>unclassified sequences</taxon>
        <taxon>metagenomes</taxon>
        <taxon>organismal metagenomes</taxon>
    </lineage>
</organism>
<dbReference type="Pfam" id="PF00239">
    <property type="entry name" value="Resolvase"/>
    <property type="match status" value="1"/>
</dbReference>
<dbReference type="PROSITE" id="PS51736">
    <property type="entry name" value="RECOMBINASES_3"/>
    <property type="match status" value="1"/>
</dbReference>
<proteinExistence type="predicted"/>
<dbReference type="InterPro" id="IPR006119">
    <property type="entry name" value="Resolv_N"/>
</dbReference>
<dbReference type="AlphaFoldDB" id="A0A6M3JYR6"/>